<reference evidence="2 3" key="1">
    <citation type="submission" date="2024-03" db="EMBL/GenBank/DDBJ databases">
        <title>WGS assembly of Saponaria officinalis var. Norfolk2.</title>
        <authorList>
            <person name="Jenkins J."/>
            <person name="Shu S."/>
            <person name="Grimwood J."/>
            <person name="Barry K."/>
            <person name="Goodstein D."/>
            <person name="Schmutz J."/>
            <person name="Leebens-Mack J."/>
            <person name="Osbourn A."/>
        </authorList>
    </citation>
    <scope>NUCLEOTIDE SEQUENCE [LARGE SCALE GENOMIC DNA]</scope>
    <source>
        <strain evidence="3">cv. Norfolk2</strain>
        <strain evidence="2">JIC</strain>
        <tissue evidence="2">Leaf</tissue>
    </source>
</reference>
<accession>A0AAW1HEV0</accession>
<dbReference type="Proteomes" id="UP001443914">
    <property type="component" value="Unassembled WGS sequence"/>
</dbReference>
<sequence length="381" mass="41241">MHVIKSLHGVSSNSFTVLSNFNFRLGLGLGFRFRNCNYIRSIVTNCRAVLLPHFGGPEVLEISDNVAVPDLKDDEVLVRARAVSVNPLDLRMRAGYGRSVFEPHLPLVLGRDISGEVAAVGSSVRSFSVGEQVFGALHPTAVRGTYTDYAILSTEEVAKLPANMTHVDACAIPFPALTAWRALKSTARISPGQRVLIIGGGGAVGFSAIQLSVASGCHVTTTVGAQSIQRVLAAGAEKAIDYVNEDSETAIKGHFDAVLDTIGLPETERLGVNVLKRGGHYMTLQGEAASLSDHYGLAIGLPMASALLLKKQIQYRSSHGIEYWWTYMRADSEGLHEIQRLAELGKLKVPVEKTFPFVQAREAHEAKDKRIVPGKVVLEFD</sequence>
<dbReference type="InterPro" id="IPR013154">
    <property type="entry name" value="ADH-like_N"/>
</dbReference>
<dbReference type="PANTHER" id="PTHR43482">
    <property type="entry name" value="PROTEIN AST1-RELATED"/>
    <property type="match status" value="1"/>
</dbReference>
<dbReference type="SUPFAM" id="SSF50129">
    <property type="entry name" value="GroES-like"/>
    <property type="match status" value="1"/>
</dbReference>
<dbReference type="InterPro" id="IPR011032">
    <property type="entry name" value="GroES-like_sf"/>
</dbReference>
<protein>
    <recommendedName>
        <fullName evidence="1">Enoyl reductase (ER) domain-containing protein</fullName>
    </recommendedName>
</protein>
<dbReference type="InterPro" id="IPR052585">
    <property type="entry name" value="Lipid_raft_assoc_Zn_ADH"/>
</dbReference>
<dbReference type="CDD" id="cd05289">
    <property type="entry name" value="MDR_like_2"/>
    <property type="match status" value="1"/>
</dbReference>
<dbReference type="EMBL" id="JBDFQZ010000012">
    <property type="protein sequence ID" value="KAK9674477.1"/>
    <property type="molecule type" value="Genomic_DNA"/>
</dbReference>
<dbReference type="Pfam" id="PF13602">
    <property type="entry name" value="ADH_zinc_N_2"/>
    <property type="match status" value="1"/>
</dbReference>
<dbReference type="GO" id="GO:0016491">
    <property type="term" value="F:oxidoreductase activity"/>
    <property type="evidence" value="ECO:0007669"/>
    <property type="project" value="InterPro"/>
</dbReference>
<feature type="domain" description="Enoyl reductase (ER)" evidence="1">
    <location>
        <begin position="55"/>
        <end position="378"/>
    </location>
</feature>
<dbReference type="Gene3D" id="3.90.180.10">
    <property type="entry name" value="Medium-chain alcohol dehydrogenases, catalytic domain"/>
    <property type="match status" value="1"/>
</dbReference>
<dbReference type="Pfam" id="PF08240">
    <property type="entry name" value="ADH_N"/>
    <property type="match status" value="1"/>
</dbReference>
<dbReference type="InterPro" id="IPR020843">
    <property type="entry name" value="ER"/>
</dbReference>
<dbReference type="PANTHER" id="PTHR43482:SF1">
    <property type="entry name" value="PROTEIN AST1-RELATED"/>
    <property type="match status" value="1"/>
</dbReference>
<evidence type="ECO:0000313" key="3">
    <source>
        <dbReference type="Proteomes" id="UP001443914"/>
    </source>
</evidence>
<dbReference type="SMART" id="SM00829">
    <property type="entry name" value="PKS_ER"/>
    <property type="match status" value="1"/>
</dbReference>
<dbReference type="Gene3D" id="3.40.50.720">
    <property type="entry name" value="NAD(P)-binding Rossmann-like Domain"/>
    <property type="match status" value="1"/>
</dbReference>
<dbReference type="AlphaFoldDB" id="A0AAW1HEV0"/>
<dbReference type="InterPro" id="IPR036291">
    <property type="entry name" value="NAD(P)-bd_dom_sf"/>
</dbReference>
<gene>
    <name evidence="2" type="ORF">RND81_12G235200</name>
</gene>
<dbReference type="SUPFAM" id="SSF51735">
    <property type="entry name" value="NAD(P)-binding Rossmann-fold domains"/>
    <property type="match status" value="1"/>
</dbReference>
<keyword evidence="3" id="KW-1185">Reference proteome</keyword>
<dbReference type="EMBL" id="JBDFQZ010000012">
    <property type="protein sequence ID" value="KAK9674478.1"/>
    <property type="molecule type" value="Genomic_DNA"/>
</dbReference>
<name>A0AAW1HEV0_SAPOF</name>
<proteinExistence type="predicted"/>
<comment type="caution">
    <text evidence="2">The sequence shown here is derived from an EMBL/GenBank/DDBJ whole genome shotgun (WGS) entry which is preliminary data.</text>
</comment>
<evidence type="ECO:0000259" key="1">
    <source>
        <dbReference type="SMART" id="SM00829"/>
    </source>
</evidence>
<organism evidence="2 3">
    <name type="scientific">Saponaria officinalis</name>
    <name type="common">Common soapwort</name>
    <name type="synonym">Lychnis saponaria</name>
    <dbReference type="NCBI Taxonomy" id="3572"/>
    <lineage>
        <taxon>Eukaryota</taxon>
        <taxon>Viridiplantae</taxon>
        <taxon>Streptophyta</taxon>
        <taxon>Embryophyta</taxon>
        <taxon>Tracheophyta</taxon>
        <taxon>Spermatophyta</taxon>
        <taxon>Magnoliopsida</taxon>
        <taxon>eudicotyledons</taxon>
        <taxon>Gunneridae</taxon>
        <taxon>Pentapetalae</taxon>
        <taxon>Caryophyllales</taxon>
        <taxon>Caryophyllaceae</taxon>
        <taxon>Caryophylleae</taxon>
        <taxon>Saponaria</taxon>
    </lineage>
</organism>
<evidence type="ECO:0000313" key="2">
    <source>
        <dbReference type="EMBL" id="KAK9674478.1"/>
    </source>
</evidence>